<evidence type="ECO:0000313" key="3">
    <source>
        <dbReference type="EMBL" id="PIC48525.1"/>
    </source>
</evidence>
<proteinExistence type="predicted"/>
<dbReference type="EMBL" id="PDUG01000002">
    <property type="protein sequence ID" value="PIC48525.1"/>
    <property type="molecule type" value="Genomic_DNA"/>
</dbReference>
<dbReference type="Proteomes" id="UP000230233">
    <property type="component" value="Chromosome II"/>
</dbReference>
<protein>
    <submittedName>
        <fullName evidence="3">Uncharacterized protein</fullName>
    </submittedName>
</protein>
<keyword evidence="4" id="KW-1185">Reference proteome</keyword>
<reference evidence="4" key="1">
    <citation type="submission" date="2017-10" db="EMBL/GenBank/DDBJ databases">
        <title>Rapid genome shrinkage in a self-fertile nematode reveals novel sperm competition proteins.</title>
        <authorList>
            <person name="Yin D."/>
            <person name="Schwarz E.M."/>
            <person name="Thomas C.G."/>
            <person name="Felde R.L."/>
            <person name="Korf I.F."/>
            <person name="Cutter A.D."/>
            <person name="Schartner C.M."/>
            <person name="Ralston E.J."/>
            <person name="Meyer B.J."/>
            <person name="Haag E.S."/>
        </authorList>
    </citation>
    <scope>NUCLEOTIDE SEQUENCE [LARGE SCALE GENOMIC DNA]</scope>
    <source>
        <strain evidence="4">JU1422</strain>
    </source>
</reference>
<gene>
    <name evidence="3" type="primary">Cnig_chr_II.g7464</name>
    <name evidence="3" type="ORF">B9Z55_007464</name>
</gene>
<evidence type="ECO:0000256" key="2">
    <source>
        <dbReference type="SAM" id="Phobius"/>
    </source>
</evidence>
<feature type="transmembrane region" description="Helical" evidence="2">
    <location>
        <begin position="61"/>
        <end position="83"/>
    </location>
</feature>
<evidence type="ECO:0000313" key="4">
    <source>
        <dbReference type="Proteomes" id="UP000230233"/>
    </source>
</evidence>
<feature type="coiled-coil region" evidence="1">
    <location>
        <begin position="6"/>
        <end position="37"/>
    </location>
</feature>
<dbReference type="AlphaFoldDB" id="A0A2G5V9Q6"/>
<keyword evidence="2" id="KW-0812">Transmembrane</keyword>
<keyword evidence="1" id="KW-0175">Coiled coil</keyword>
<sequence>MTPITATQLDHLLAEAEKLLNAENEKLKKAIRDQKRANGLKRLAIRQEAEDQEWWDGRPEFCLYIVGLTVLIWMFSLVFVVLFRNLFFDYFCF</sequence>
<keyword evidence="2" id="KW-0472">Membrane</keyword>
<keyword evidence="2" id="KW-1133">Transmembrane helix</keyword>
<evidence type="ECO:0000256" key="1">
    <source>
        <dbReference type="SAM" id="Coils"/>
    </source>
</evidence>
<organism evidence="3 4">
    <name type="scientific">Caenorhabditis nigoni</name>
    <dbReference type="NCBI Taxonomy" id="1611254"/>
    <lineage>
        <taxon>Eukaryota</taxon>
        <taxon>Metazoa</taxon>
        <taxon>Ecdysozoa</taxon>
        <taxon>Nematoda</taxon>
        <taxon>Chromadorea</taxon>
        <taxon>Rhabditida</taxon>
        <taxon>Rhabditina</taxon>
        <taxon>Rhabditomorpha</taxon>
        <taxon>Rhabditoidea</taxon>
        <taxon>Rhabditidae</taxon>
        <taxon>Peloderinae</taxon>
        <taxon>Caenorhabditis</taxon>
    </lineage>
</organism>
<comment type="caution">
    <text evidence="3">The sequence shown here is derived from an EMBL/GenBank/DDBJ whole genome shotgun (WGS) entry which is preliminary data.</text>
</comment>
<accession>A0A2G5V9Q6</accession>
<name>A0A2G5V9Q6_9PELO</name>